<dbReference type="RefSeq" id="WP_204030814.1">
    <property type="nucleotide sequence ID" value="NZ_BOOW01000038.1"/>
</dbReference>
<keyword evidence="3" id="KW-1185">Reference proteome</keyword>
<protein>
    <submittedName>
        <fullName evidence="2">Uncharacterized protein</fullName>
    </submittedName>
</protein>
<dbReference type="AlphaFoldDB" id="A0A919VAU5"/>
<sequence>MTDHRKALTNGLRDLADFLDSNPGIPVPLHGVPIHYFPPTADDAEMTAAIDQIASLLGSPVSQDYHYKTGIPFGPVVYEAIAVFAAKRAQYEADSTYFGCVTPDNADAAAQSHPKSDRDGATGRDRNRIRSR</sequence>
<feature type="compositionally biased region" description="Basic and acidic residues" evidence="1">
    <location>
        <begin position="114"/>
        <end position="132"/>
    </location>
</feature>
<feature type="region of interest" description="Disordered" evidence="1">
    <location>
        <begin position="104"/>
        <end position="132"/>
    </location>
</feature>
<reference evidence="2" key="1">
    <citation type="submission" date="2021-01" db="EMBL/GenBank/DDBJ databases">
        <title>Whole genome shotgun sequence of Sinosporangium siamense NBRC 109515.</title>
        <authorList>
            <person name="Komaki H."/>
            <person name="Tamura T."/>
        </authorList>
    </citation>
    <scope>NUCLEOTIDE SEQUENCE</scope>
    <source>
        <strain evidence="2">NBRC 109515</strain>
    </source>
</reference>
<name>A0A919VAU5_9ACTN</name>
<accession>A0A919VAU5</accession>
<proteinExistence type="predicted"/>
<gene>
    <name evidence="2" type="ORF">Ssi02_60080</name>
</gene>
<dbReference type="EMBL" id="BOOW01000038">
    <property type="protein sequence ID" value="GII95777.1"/>
    <property type="molecule type" value="Genomic_DNA"/>
</dbReference>
<evidence type="ECO:0000256" key="1">
    <source>
        <dbReference type="SAM" id="MobiDB-lite"/>
    </source>
</evidence>
<evidence type="ECO:0000313" key="2">
    <source>
        <dbReference type="EMBL" id="GII95777.1"/>
    </source>
</evidence>
<evidence type="ECO:0000313" key="3">
    <source>
        <dbReference type="Proteomes" id="UP000606172"/>
    </source>
</evidence>
<dbReference type="Proteomes" id="UP000606172">
    <property type="component" value="Unassembled WGS sequence"/>
</dbReference>
<comment type="caution">
    <text evidence="2">The sequence shown here is derived from an EMBL/GenBank/DDBJ whole genome shotgun (WGS) entry which is preliminary data.</text>
</comment>
<organism evidence="2 3">
    <name type="scientific">Sinosporangium siamense</name>
    <dbReference type="NCBI Taxonomy" id="1367973"/>
    <lineage>
        <taxon>Bacteria</taxon>
        <taxon>Bacillati</taxon>
        <taxon>Actinomycetota</taxon>
        <taxon>Actinomycetes</taxon>
        <taxon>Streptosporangiales</taxon>
        <taxon>Streptosporangiaceae</taxon>
        <taxon>Sinosporangium</taxon>
    </lineage>
</organism>